<evidence type="ECO:0000313" key="1">
    <source>
        <dbReference type="EMBL" id="KAK7051507.1"/>
    </source>
</evidence>
<dbReference type="EMBL" id="JAYKXP010000012">
    <property type="protein sequence ID" value="KAK7051507.1"/>
    <property type="molecule type" value="Genomic_DNA"/>
</dbReference>
<organism evidence="1 2">
    <name type="scientific">Paramarasmius palmivorus</name>
    <dbReference type="NCBI Taxonomy" id="297713"/>
    <lineage>
        <taxon>Eukaryota</taxon>
        <taxon>Fungi</taxon>
        <taxon>Dikarya</taxon>
        <taxon>Basidiomycota</taxon>
        <taxon>Agaricomycotina</taxon>
        <taxon>Agaricomycetes</taxon>
        <taxon>Agaricomycetidae</taxon>
        <taxon>Agaricales</taxon>
        <taxon>Marasmiineae</taxon>
        <taxon>Marasmiaceae</taxon>
        <taxon>Paramarasmius</taxon>
    </lineage>
</organism>
<gene>
    <name evidence="1" type="ORF">VNI00_004481</name>
</gene>
<accession>A0AAW0DIX5</accession>
<evidence type="ECO:0000313" key="2">
    <source>
        <dbReference type="Proteomes" id="UP001383192"/>
    </source>
</evidence>
<proteinExistence type="predicted"/>
<protein>
    <submittedName>
        <fullName evidence="1">Uncharacterized protein</fullName>
    </submittedName>
</protein>
<dbReference type="AlphaFoldDB" id="A0AAW0DIX5"/>
<comment type="caution">
    <text evidence="1">The sequence shown here is derived from an EMBL/GenBank/DDBJ whole genome shotgun (WGS) entry which is preliminary data.</text>
</comment>
<name>A0AAW0DIX5_9AGAR</name>
<keyword evidence="2" id="KW-1185">Reference proteome</keyword>
<sequence length="236" mass="26443">MSGSSTPAGSSTHPPLNHISIILERLKAQRSGKIPDTIKELCVRAVRIQEKAATSVRTRELGERVCEVVFLVVSVISIVFPSRQQTSKDHNNDEPNGTNEDRTQVIKIDIRITHNEAHSLLQLLSEIEEFADNLQGRWWLTRYLLYLHDSSAIANYSNRALYEAIYPFNRPLLPDDIRKCAEAVAKLGGESSGIDHLNTLRRASNPLSINLFINETIQQLQKVMSSTKTPSSVIES</sequence>
<reference evidence="1 2" key="1">
    <citation type="submission" date="2024-01" db="EMBL/GenBank/DDBJ databases">
        <title>A draft genome for a cacao thread blight-causing isolate of Paramarasmius palmivorus.</title>
        <authorList>
            <person name="Baruah I.K."/>
            <person name="Bukari Y."/>
            <person name="Amoako-Attah I."/>
            <person name="Meinhardt L.W."/>
            <person name="Bailey B.A."/>
            <person name="Cohen S.P."/>
        </authorList>
    </citation>
    <scope>NUCLEOTIDE SEQUENCE [LARGE SCALE GENOMIC DNA]</scope>
    <source>
        <strain evidence="1 2">GH-12</strain>
    </source>
</reference>
<dbReference type="Proteomes" id="UP001383192">
    <property type="component" value="Unassembled WGS sequence"/>
</dbReference>